<dbReference type="Proteomes" id="UP000238034">
    <property type="component" value="Unassembled WGS sequence"/>
</dbReference>
<name>A0A2T0U0L8_9SPHI</name>
<organism evidence="2 3">
    <name type="scientific">Arcticibacter pallidicorallinus</name>
    <dbReference type="NCBI Taxonomy" id="1259464"/>
    <lineage>
        <taxon>Bacteria</taxon>
        <taxon>Pseudomonadati</taxon>
        <taxon>Bacteroidota</taxon>
        <taxon>Sphingobacteriia</taxon>
        <taxon>Sphingobacteriales</taxon>
        <taxon>Sphingobacteriaceae</taxon>
        <taxon>Arcticibacter</taxon>
    </lineage>
</organism>
<comment type="caution">
    <text evidence="2">The sequence shown here is derived from an EMBL/GenBank/DDBJ whole genome shotgun (WGS) entry which is preliminary data.</text>
</comment>
<dbReference type="OrthoDB" id="793512at2"/>
<dbReference type="AlphaFoldDB" id="A0A2T0U0L8"/>
<evidence type="ECO:0000313" key="2">
    <source>
        <dbReference type="EMBL" id="PRY51451.1"/>
    </source>
</evidence>
<evidence type="ECO:0000256" key="1">
    <source>
        <dbReference type="SAM" id="SignalP"/>
    </source>
</evidence>
<protein>
    <recommendedName>
        <fullName evidence="4">Lipoprotein</fullName>
    </recommendedName>
</protein>
<gene>
    <name evidence="2" type="ORF">B0I27_10736</name>
</gene>
<sequence length="162" mass="18090">MKRTLQLAGLACLLVLMSCEQKADPSQSQFLLRLKKTQDTVDIFQNKEVLKARVITNLNKYVRDNALTFKNWTFHVENIAADKLNLKSVGLGDSLIYGVPFAMLIPQNNAAVKDAITKLKVGDKIAISGEMAMKTEDGKVSMNSYFESDSTKFIKLMPTEVK</sequence>
<keyword evidence="1" id="KW-0732">Signal</keyword>
<dbReference type="PROSITE" id="PS51257">
    <property type="entry name" value="PROKAR_LIPOPROTEIN"/>
    <property type="match status" value="1"/>
</dbReference>
<dbReference type="EMBL" id="PVTH01000007">
    <property type="protein sequence ID" value="PRY51451.1"/>
    <property type="molecule type" value="Genomic_DNA"/>
</dbReference>
<feature type="chain" id="PRO_5015767227" description="Lipoprotein" evidence="1">
    <location>
        <begin position="24"/>
        <end position="162"/>
    </location>
</feature>
<reference evidence="2 3" key="1">
    <citation type="submission" date="2018-03" db="EMBL/GenBank/DDBJ databases">
        <title>Genomic Encyclopedia of Type Strains, Phase III (KMG-III): the genomes of soil and plant-associated and newly described type strains.</title>
        <authorList>
            <person name="Whitman W."/>
        </authorList>
    </citation>
    <scope>NUCLEOTIDE SEQUENCE [LARGE SCALE GENOMIC DNA]</scope>
    <source>
        <strain evidence="2 3">CGMCC 1.9313</strain>
    </source>
</reference>
<evidence type="ECO:0000313" key="3">
    <source>
        <dbReference type="Proteomes" id="UP000238034"/>
    </source>
</evidence>
<keyword evidence="3" id="KW-1185">Reference proteome</keyword>
<feature type="signal peptide" evidence="1">
    <location>
        <begin position="1"/>
        <end position="23"/>
    </location>
</feature>
<accession>A0A2T0U0L8</accession>
<evidence type="ECO:0008006" key="4">
    <source>
        <dbReference type="Google" id="ProtNLM"/>
    </source>
</evidence>
<dbReference type="RefSeq" id="WP_106293720.1">
    <property type="nucleotide sequence ID" value="NZ_PVTH01000007.1"/>
</dbReference>
<proteinExistence type="predicted"/>